<dbReference type="InterPro" id="IPR002572">
    <property type="entry name" value="DUF22"/>
</dbReference>
<protein>
    <recommendedName>
        <fullName evidence="1">DUF22 domain-containing protein</fullName>
    </recommendedName>
</protein>
<dbReference type="EMBL" id="LGEQ01000046">
    <property type="protein sequence ID" value="KUJ92844.1"/>
    <property type="molecule type" value="Genomic_DNA"/>
</dbReference>
<dbReference type="Pfam" id="PF01629">
    <property type="entry name" value="DUF22"/>
    <property type="match status" value="3"/>
</dbReference>
<dbReference type="EMBL" id="LGEX01000042">
    <property type="protein sequence ID" value="KUK06300.1"/>
    <property type="molecule type" value="Genomic_DNA"/>
</dbReference>
<sequence>MTLKIEYWVDEFGEKLEKIEVDLKPFGYKMAPMTQIKTLIAEDDVIVEKGEPTIVRIKEITLPENTFVGPLNIMHHALGCILDVVECGIPTRVEDEKCISRVLFLPVESGKIEKGDIIGAIKIFYVKTGFIGRVIDIGEPKVEISREKVTGNLVWKDNGNVYRKAVEVKDIIYGRTHVALWEPVVADEDVQLRAGDIVKVKVKDIDIPANTVVVPIGFAMNAYGSLVDVAKIGRPSRMEEDRRITNAIFLPVEDGEIREGDLLGVISVYYVGLKDYRHLLRGERKRFTMVYRDGGVVRRKSMEMDPFGFKRKPVARWDILVADEEMKVKAGKACRVSVKKLKIPRNSLIYPMYIMRNPYGVFVDTVLERLARVEEEKIVSEVVFLPLIDGKIGEGDLIGIVNVYDVEVSTLESLRSWLDELIEAQRLYPYE</sequence>
<reference evidence="2" key="1">
    <citation type="journal article" date="2015" name="MBio">
        <title>Genome-resolved metagenomic analysis reveals roles for candidate phyla and other microbial community members in biogeochemical transformations in oil reservoirs.</title>
        <authorList>
            <person name="Hu P."/>
            <person name="Tom L."/>
            <person name="Singh A."/>
            <person name="Thomas B.C."/>
            <person name="Baker B.J."/>
            <person name="Piceno Y.M."/>
            <person name="Andersen G.L."/>
            <person name="Banfield J.F."/>
        </authorList>
    </citation>
    <scope>NUCLEOTIDE SEQUENCE [LARGE SCALE GENOMIC DNA]</scope>
    <source>
        <strain evidence="3">49_2300</strain>
        <strain evidence="2">49_95</strain>
    </source>
</reference>
<evidence type="ECO:0000313" key="2">
    <source>
        <dbReference type="EMBL" id="KUJ92844.1"/>
    </source>
</evidence>
<organism evidence="2 5">
    <name type="scientific">Archaeoglobus fulgidus</name>
    <dbReference type="NCBI Taxonomy" id="2234"/>
    <lineage>
        <taxon>Archaea</taxon>
        <taxon>Methanobacteriati</taxon>
        <taxon>Methanobacteriota</taxon>
        <taxon>Archaeoglobi</taxon>
        <taxon>Archaeoglobales</taxon>
        <taxon>Archaeoglobaceae</taxon>
        <taxon>Archaeoglobus</taxon>
    </lineage>
</organism>
<evidence type="ECO:0000313" key="5">
    <source>
        <dbReference type="Proteomes" id="UP000054307"/>
    </source>
</evidence>
<accession>A0A101DC68</accession>
<proteinExistence type="predicted"/>
<dbReference type="AlphaFoldDB" id="A0A101DC68"/>
<feature type="domain" description="DUF22" evidence="1">
    <location>
        <begin position="152"/>
        <end position="255"/>
    </location>
</feature>
<dbReference type="Proteomes" id="UP000054015">
    <property type="component" value="Unassembled WGS sequence"/>
</dbReference>
<evidence type="ECO:0000259" key="1">
    <source>
        <dbReference type="Pfam" id="PF01629"/>
    </source>
</evidence>
<reference evidence="4 5" key="2">
    <citation type="journal article" date="2015" name="MBio">
        <title>Genome-Resolved Metagenomic Analysis Reveals Roles for Candidate Phyla and Other Microbial Community Members in Biogeochemical Transformations in Oil Reservoirs.</title>
        <authorList>
            <person name="Hu P."/>
            <person name="Tom L."/>
            <person name="Singh A."/>
            <person name="Thomas B.C."/>
            <person name="Baker B.J."/>
            <person name="Piceno Y.M."/>
            <person name="Andersen G.L."/>
            <person name="Banfield J.F."/>
        </authorList>
    </citation>
    <scope>NUCLEOTIDE SEQUENCE [LARGE SCALE GENOMIC DNA]</scope>
</reference>
<dbReference type="Proteomes" id="UP000054307">
    <property type="component" value="Unassembled WGS sequence"/>
</dbReference>
<feature type="domain" description="DUF22" evidence="1">
    <location>
        <begin position="287"/>
        <end position="390"/>
    </location>
</feature>
<name>A0A101DC68_ARCFL</name>
<evidence type="ECO:0000313" key="3">
    <source>
        <dbReference type="EMBL" id="KUK06300.1"/>
    </source>
</evidence>
<feature type="domain" description="DUF22" evidence="1">
    <location>
        <begin position="4"/>
        <end position="110"/>
    </location>
</feature>
<gene>
    <name evidence="2" type="ORF">XD40_1961</name>
    <name evidence="3" type="ORF">XD48_1465</name>
</gene>
<comment type="caution">
    <text evidence="2">The sequence shown here is derived from an EMBL/GenBank/DDBJ whole genome shotgun (WGS) entry which is preliminary data.</text>
</comment>
<dbReference type="PATRIC" id="fig|2234.6.peg.672"/>
<evidence type="ECO:0000313" key="4">
    <source>
        <dbReference type="Proteomes" id="UP000054015"/>
    </source>
</evidence>